<protein>
    <submittedName>
        <fullName evidence="1">Uncharacterized protein</fullName>
    </submittedName>
</protein>
<evidence type="ECO:0000313" key="1">
    <source>
        <dbReference type="EMBL" id="SUB79519.1"/>
    </source>
</evidence>
<dbReference type="Proteomes" id="UP000255283">
    <property type="component" value="Unassembled WGS sequence"/>
</dbReference>
<dbReference type="EMBL" id="UGTJ01000001">
    <property type="protein sequence ID" value="SUB79519.1"/>
    <property type="molecule type" value="Genomic_DNA"/>
</dbReference>
<comment type="caution">
    <text evidence="1">The sequence shown here is derived from an EMBL/GenBank/DDBJ whole genome shotgun (WGS) entry which is preliminary data.</text>
</comment>
<organism evidence="1 2">
    <name type="scientific">Segatella buccae</name>
    <dbReference type="NCBI Taxonomy" id="28126"/>
    <lineage>
        <taxon>Bacteria</taxon>
        <taxon>Pseudomonadati</taxon>
        <taxon>Bacteroidota</taxon>
        <taxon>Bacteroidia</taxon>
        <taxon>Bacteroidales</taxon>
        <taxon>Prevotellaceae</taxon>
        <taxon>Segatella</taxon>
    </lineage>
</organism>
<gene>
    <name evidence="1" type="ORF">NCTC13063_00786</name>
</gene>
<name>A0AAQ1UGZ8_9BACT</name>
<reference evidence="1 2" key="1">
    <citation type="submission" date="2018-06" db="EMBL/GenBank/DDBJ databases">
        <authorList>
            <consortium name="Pathogen Informatics"/>
            <person name="Doyle S."/>
        </authorList>
    </citation>
    <scope>NUCLEOTIDE SEQUENCE [LARGE SCALE GENOMIC DNA]</scope>
    <source>
        <strain evidence="1 2">NCTC13063</strain>
    </source>
</reference>
<sequence length="85" mass="9341">MSGCGRNFCPRACLRSVIGEIEEWNKRNETIKGGKTESGFPAFMCMILSCTNLRKAVDGIGGLSSQFPVFVIETLGMVSNKEYVE</sequence>
<proteinExistence type="predicted"/>
<evidence type="ECO:0000313" key="2">
    <source>
        <dbReference type="Proteomes" id="UP000255283"/>
    </source>
</evidence>
<accession>A0AAQ1UGZ8</accession>
<dbReference type="AlphaFoldDB" id="A0AAQ1UGZ8"/>